<feature type="compositionally biased region" description="Basic residues" evidence="1">
    <location>
        <begin position="148"/>
        <end position="160"/>
    </location>
</feature>
<evidence type="ECO:0000313" key="3">
    <source>
        <dbReference type="Proteomes" id="UP000799766"/>
    </source>
</evidence>
<dbReference type="OrthoDB" id="3438340at2759"/>
<feature type="region of interest" description="Disordered" evidence="1">
    <location>
        <begin position="59"/>
        <end position="251"/>
    </location>
</feature>
<evidence type="ECO:0000313" key="2">
    <source>
        <dbReference type="EMBL" id="KAF2453377.1"/>
    </source>
</evidence>
<feature type="compositionally biased region" description="Basic and acidic residues" evidence="1">
    <location>
        <begin position="173"/>
        <end position="188"/>
    </location>
</feature>
<feature type="compositionally biased region" description="Basic and acidic residues" evidence="1">
    <location>
        <begin position="72"/>
        <end position="81"/>
    </location>
</feature>
<gene>
    <name evidence="2" type="ORF">BDY21DRAFT_356523</name>
</gene>
<accession>A0A6A6NPE0</accession>
<dbReference type="InterPro" id="IPR021641">
    <property type="entry name" value="DUF3245"/>
</dbReference>
<dbReference type="EMBL" id="MU001698">
    <property type="protein sequence ID" value="KAF2453377.1"/>
    <property type="molecule type" value="Genomic_DNA"/>
</dbReference>
<sequence length="251" mass="27751">MPLKQQKPSEADIVFNRASVTLARSKRLVASWLPPPTEDELNEAQKTDGMEAEESELLKGGELLGVGAKPPQSDEKFEGMTKHVGQLSANERLRRQLIGKNAKPLPRPTLQKSVSTSTPKPTLEKPGSRKLAAEDEYSEDEGRVATFKSKRIRNMPQRRKPRDDDMNPSGEPDATHKEVRSAVGHDDGTSSEGSRQGPGNRPGVDIDVGATVQGTASRRRPMTFLDEILVENEKKRRKKKRKKGKPNGSDE</sequence>
<dbReference type="AlphaFoldDB" id="A0A6A6NPE0"/>
<evidence type="ECO:0000256" key="1">
    <source>
        <dbReference type="SAM" id="MobiDB-lite"/>
    </source>
</evidence>
<dbReference type="Pfam" id="PF11595">
    <property type="entry name" value="DUF3245"/>
    <property type="match status" value="1"/>
</dbReference>
<name>A0A6A6NPE0_9PEZI</name>
<feature type="compositionally biased region" description="Polar residues" evidence="1">
    <location>
        <begin position="110"/>
        <end position="120"/>
    </location>
</feature>
<feature type="compositionally biased region" description="Basic and acidic residues" evidence="1">
    <location>
        <begin position="122"/>
        <end position="133"/>
    </location>
</feature>
<reference evidence="2" key="1">
    <citation type="journal article" date="2020" name="Stud. Mycol.">
        <title>101 Dothideomycetes genomes: a test case for predicting lifestyles and emergence of pathogens.</title>
        <authorList>
            <person name="Haridas S."/>
            <person name="Albert R."/>
            <person name="Binder M."/>
            <person name="Bloem J."/>
            <person name="Labutti K."/>
            <person name="Salamov A."/>
            <person name="Andreopoulos B."/>
            <person name="Baker S."/>
            <person name="Barry K."/>
            <person name="Bills G."/>
            <person name="Bluhm B."/>
            <person name="Cannon C."/>
            <person name="Castanera R."/>
            <person name="Culley D."/>
            <person name="Daum C."/>
            <person name="Ezra D."/>
            <person name="Gonzalez J."/>
            <person name="Henrissat B."/>
            <person name="Kuo A."/>
            <person name="Liang C."/>
            <person name="Lipzen A."/>
            <person name="Lutzoni F."/>
            <person name="Magnuson J."/>
            <person name="Mondo S."/>
            <person name="Nolan M."/>
            <person name="Ohm R."/>
            <person name="Pangilinan J."/>
            <person name="Park H.-J."/>
            <person name="Ramirez L."/>
            <person name="Alfaro M."/>
            <person name="Sun H."/>
            <person name="Tritt A."/>
            <person name="Yoshinaga Y."/>
            <person name="Zwiers L.-H."/>
            <person name="Turgeon B."/>
            <person name="Goodwin S."/>
            <person name="Spatafora J."/>
            <person name="Crous P."/>
            <person name="Grigoriev I."/>
        </authorList>
    </citation>
    <scope>NUCLEOTIDE SEQUENCE</scope>
    <source>
        <strain evidence="2">ATCC 16933</strain>
    </source>
</reference>
<protein>
    <submittedName>
        <fullName evidence="2">Uncharacterized protein</fullName>
    </submittedName>
</protein>
<feature type="compositionally biased region" description="Basic residues" evidence="1">
    <location>
        <begin position="235"/>
        <end position="245"/>
    </location>
</feature>
<keyword evidence="3" id="KW-1185">Reference proteome</keyword>
<dbReference type="Proteomes" id="UP000799766">
    <property type="component" value="Unassembled WGS sequence"/>
</dbReference>
<organism evidence="2 3">
    <name type="scientific">Lineolata rhizophorae</name>
    <dbReference type="NCBI Taxonomy" id="578093"/>
    <lineage>
        <taxon>Eukaryota</taxon>
        <taxon>Fungi</taxon>
        <taxon>Dikarya</taxon>
        <taxon>Ascomycota</taxon>
        <taxon>Pezizomycotina</taxon>
        <taxon>Dothideomycetes</taxon>
        <taxon>Dothideomycetes incertae sedis</taxon>
        <taxon>Lineolatales</taxon>
        <taxon>Lineolataceae</taxon>
        <taxon>Lineolata</taxon>
    </lineage>
</organism>
<proteinExistence type="predicted"/>